<accession>A0A139WM12</accession>
<evidence type="ECO:0000313" key="2">
    <source>
        <dbReference type="EMBL" id="KYB29068.1"/>
    </source>
</evidence>
<dbReference type="Proteomes" id="UP000007266">
    <property type="component" value="Linkage group 2"/>
</dbReference>
<reference evidence="2 3" key="1">
    <citation type="journal article" date="2008" name="Nature">
        <title>The genome of the model beetle and pest Tribolium castaneum.</title>
        <authorList>
            <consortium name="Tribolium Genome Sequencing Consortium"/>
            <person name="Richards S."/>
            <person name="Gibbs R.A."/>
            <person name="Weinstock G.M."/>
            <person name="Brown S.J."/>
            <person name="Denell R."/>
            <person name="Beeman R.W."/>
            <person name="Gibbs R."/>
            <person name="Beeman R.W."/>
            <person name="Brown S.J."/>
            <person name="Bucher G."/>
            <person name="Friedrich M."/>
            <person name="Grimmelikhuijzen C.J."/>
            <person name="Klingler M."/>
            <person name="Lorenzen M."/>
            <person name="Richards S."/>
            <person name="Roth S."/>
            <person name="Schroder R."/>
            <person name="Tautz D."/>
            <person name="Zdobnov E.M."/>
            <person name="Muzny D."/>
            <person name="Gibbs R.A."/>
            <person name="Weinstock G.M."/>
            <person name="Attaway T."/>
            <person name="Bell S."/>
            <person name="Buhay C.J."/>
            <person name="Chandrabose M.N."/>
            <person name="Chavez D."/>
            <person name="Clerk-Blankenburg K.P."/>
            <person name="Cree A."/>
            <person name="Dao M."/>
            <person name="Davis C."/>
            <person name="Chacko J."/>
            <person name="Dinh H."/>
            <person name="Dugan-Rocha S."/>
            <person name="Fowler G."/>
            <person name="Garner T.T."/>
            <person name="Garnes J."/>
            <person name="Gnirke A."/>
            <person name="Hawes A."/>
            <person name="Hernandez J."/>
            <person name="Hines S."/>
            <person name="Holder M."/>
            <person name="Hume J."/>
            <person name="Jhangiani S.N."/>
            <person name="Joshi V."/>
            <person name="Khan Z.M."/>
            <person name="Jackson L."/>
            <person name="Kovar C."/>
            <person name="Kowis A."/>
            <person name="Lee S."/>
            <person name="Lewis L.R."/>
            <person name="Margolis J."/>
            <person name="Morgan M."/>
            <person name="Nazareth L.V."/>
            <person name="Nguyen N."/>
            <person name="Okwuonu G."/>
            <person name="Parker D."/>
            <person name="Richards S."/>
            <person name="Ruiz S.J."/>
            <person name="Santibanez J."/>
            <person name="Savard J."/>
            <person name="Scherer S.E."/>
            <person name="Schneider B."/>
            <person name="Sodergren E."/>
            <person name="Tautz D."/>
            <person name="Vattahil S."/>
            <person name="Villasana D."/>
            <person name="White C.S."/>
            <person name="Wright R."/>
            <person name="Park Y."/>
            <person name="Beeman R.W."/>
            <person name="Lord J."/>
            <person name="Oppert B."/>
            <person name="Lorenzen M."/>
            <person name="Brown S."/>
            <person name="Wang L."/>
            <person name="Savard J."/>
            <person name="Tautz D."/>
            <person name="Richards S."/>
            <person name="Weinstock G."/>
            <person name="Gibbs R.A."/>
            <person name="Liu Y."/>
            <person name="Worley K."/>
            <person name="Weinstock G."/>
            <person name="Elsik C.G."/>
            <person name="Reese J.T."/>
            <person name="Elhaik E."/>
            <person name="Landan G."/>
            <person name="Graur D."/>
            <person name="Arensburger P."/>
            <person name="Atkinson P."/>
            <person name="Beeman R.W."/>
            <person name="Beidler J."/>
            <person name="Brown S.J."/>
            <person name="Demuth J.P."/>
            <person name="Drury D.W."/>
            <person name="Du Y.Z."/>
            <person name="Fujiwara H."/>
            <person name="Lorenzen M."/>
            <person name="Maselli V."/>
            <person name="Osanai M."/>
            <person name="Park Y."/>
            <person name="Robertson H.M."/>
            <person name="Tu Z."/>
            <person name="Wang J.J."/>
            <person name="Wang S."/>
            <person name="Richards S."/>
            <person name="Song H."/>
            <person name="Zhang L."/>
            <person name="Sodergren E."/>
            <person name="Werner D."/>
            <person name="Stanke M."/>
            <person name="Morgenstern B."/>
            <person name="Solovyev V."/>
            <person name="Kosarev P."/>
            <person name="Brown G."/>
            <person name="Chen H.C."/>
            <person name="Ermolaeva O."/>
            <person name="Hlavina W."/>
            <person name="Kapustin Y."/>
            <person name="Kiryutin B."/>
            <person name="Kitts P."/>
            <person name="Maglott D."/>
            <person name="Pruitt K."/>
            <person name="Sapojnikov V."/>
            <person name="Souvorov A."/>
            <person name="Mackey A.J."/>
            <person name="Waterhouse R.M."/>
            <person name="Wyder S."/>
            <person name="Zdobnov E.M."/>
            <person name="Zdobnov E.M."/>
            <person name="Wyder S."/>
            <person name="Kriventseva E.V."/>
            <person name="Kadowaki T."/>
            <person name="Bork P."/>
            <person name="Aranda M."/>
            <person name="Bao R."/>
            <person name="Beermann A."/>
            <person name="Berns N."/>
            <person name="Bolognesi R."/>
            <person name="Bonneton F."/>
            <person name="Bopp D."/>
            <person name="Brown S.J."/>
            <person name="Bucher G."/>
            <person name="Butts T."/>
            <person name="Chaumot A."/>
            <person name="Denell R.E."/>
            <person name="Ferrier D.E."/>
            <person name="Friedrich M."/>
            <person name="Gordon C.M."/>
            <person name="Jindra M."/>
            <person name="Klingler M."/>
            <person name="Lan Q."/>
            <person name="Lattorff H.M."/>
            <person name="Laudet V."/>
            <person name="von Levetsow C."/>
            <person name="Liu Z."/>
            <person name="Lutz R."/>
            <person name="Lynch J.A."/>
            <person name="da Fonseca R.N."/>
            <person name="Posnien N."/>
            <person name="Reuter R."/>
            <person name="Roth S."/>
            <person name="Savard J."/>
            <person name="Schinko J.B."/>
            <person name="Schmitt C."/>
            <person name="Schoppmeier M."/>
            <person name="Schroder R."/>
            <person name="Shippy T.D."/>
            <person name="Simonnet F."/>
            <person name="Marques-Souza H."/>
            <person name="Tautz D."/>
            <person name="Tomoyasu Y."/>
            <person name="Trauner J."/>
            <person name="Van der Zee M."/>
            <person name="Vervoort M."/>
            <person name="Wittkopp N."/>
            <person name="Wimmer E.A."/>
            <person name="Yang X."/>
            <person name="Jones A.K."/>
            <person name="Sattelle D.B."/>
            <person name="Ebert P.R."/>
            <person name="Nelson D."/>
            <person name="Scott J.G."/>
            <person name="Beeman R.W."/>
            <person name="Muthukrishnan S."/>
            <person name="Kramer K.J."/>
            <person name="Arakane Y."/>
            <person name="Beeman R.W."/>
            <person name="Zhu Q."/>
            <person name="Hogenkamp D."/>
            <person name="Dixit R."/>
            <person name="Oppert B."/>
            <person name="Jiang H."/>
            <person name="Zou Z."/>
            <person name="Marshall J."/>
            <person name="Elpidina E."/>
            <person name="Vinokurov K."/>
            <person name="Oppert C."/>
            <person name="Zou Z."/>
            <person name="Evans J."/>
            <person name="Lu Z."/>
            <person name="Zhao P."/>
            <person name="Sumathipala N."/>
            <person name="Altincicek B."/>
            <person name="Vilcinskas A."/>
            <person name="Williams M."/>
            <person name="Hultmark D."/>
            <person name="Hetru C."/>
            <person name="Jiang H."/>
            <person name="Grimmelikhuijzen C.J."/>
            <person name="Hauser F."/>
            <person name="Cazzamali G."/>
            <person name="Williamson M."/>
            <person name="Park Y."/>
            <person name="Li B."/>
            <person name="Tanaka Y."/>
            <person name="Predel R."/>
            <person name="Neupert S."/>
            <person name="Schachtner J."/>
            <person name="Verleyen P."/>
            <person name="Raible F."/>
            <person name="Bork P."/>
            <person name="Friedrich M."/>
            <person name="Walden K.K."/>
            <person name="Robertson H.M."/>
            <person name="Angeli S."/>
            <person name="Foret S."/>
            <person name="Bucher G."/>
            <person name="Schuetz S."/>
            <person name="Maleszka R."/>
            <person name="Wimmer E.A."/>
            <person name="Beeman R.W."/>
            <person name="Lorenzen M."/>
            <person name="Tomoyasu Y."/>
            <person name="Miller S.C."/>
            <person name="Grossmann D."/>
            <person name="Bucher G."/>
        </authorList>
    </citation>
    <scope>NUCLEOTIDE SEQUENCE [LARGE SCALE GENOMIC DNA]</scope>
    <source>
        <strain evidence="2 3">Georgia GA2</strain>
    </source>
</reference>
<dbReference type="EMBL" id="KQ971312">
    <property type="protein sequence ID" value="KYB29068.1"/>
    <property type="molecule type" value="Genomic_DNA"/>
</dbReference>
<dbReference type="InParanoid" id="A0A139WM12"/>
<keyword evidence="3" id="KW-1185">Reference proteome</keyword>
<evidence type="ECO:0000256" key="1">
    <source>
        <dbReference type="SAM" id="SignalP"/>
    </source>
</evidence>
<feature type="chain" id="PRO_5007300256" evidence="1">
    <location>
        <begin position="17"/>
        <end position="56"/>
    </location>
</feature>
<proteinExistence type="predicted"/>
<protein>
    <submittedName>
        <fullName evidence="2">Uncharacterized protein</fullName>
    </submittedName>
</protein>
<evidence type="ECO:0000313" key="3">
    <source>
        <dbReference type="Proteomes" id="UP000007266"/>
    </source>
</evidence>
<name>A0A139WM12_TRICA</name>
<organism evidence="2 3">
    <name type="scientific">Tribolium castaneum</name>
    <name type="common">Red flour beetle</name>
    <dbReference type="NCBI Taxonomy" id="7070"/>
    <lineage>
        <taxon>Eukaryota</taxon>
        <taxon>Metazoa</taxon>
        <taxon>Ecdysozoa</taxon>
        <taxon>Arthropoda</taxon>
        <taxon>Hexapoda</taxon>
        <taxon>Insecta</taxon>
        <taxon>Pterygota</taxon>
        <taxon>Neoptera</taxon>
        <taxon>Endopterygota</taxon>
        <taxon>Coleoptera</taxon>
        <taxon>Polyphaga</taxon>
        <taxon>Cucujiformia</taxon>
        <taxon>Tenebrionidae</taxon>
        <taxon>Tenebrionidae incertae sedis</taxon>
        <taxon>Tribolium</taxon>
    </lineage>
</organism>
<sequence length="56" mass="6531">MKFLILLALTLTLTMANEVALQEFTTGNNLFTAAIYRVSYYNVIYIQTRNWFSYPS</sequence>
<dbReference type="AlphaFoldDB" id="A0A139WM12"/>
<keyword evidence="1" id="KW-0732">Signal</keyword>
<gene>
    <name evidence="2" type="primary">AUGUSTUS-3.0.2_32044</name>
    <name evidence="2" type="ORF">TcasGA2_TC032044</name>
</gene>
<reference evidence="2 3" key="2">
    <citation type="journal article" date="2010" name="Nucleic Acids Res.">
        <title>BeetleBase in 2010: revisions to provide comprehensive genomic information for Tribolium castaneum.</title>
        <authorList>
            <person name="Kim H.S."/>
            <person name="Murphy T."/>
            <person name="Xia J."/>
            <person name="Caragea D."/>
            <person name="Park Y."/>
            <person name="Beeman R.W."/>
            <person name="Lorenzen M.D."/>
            <person name="Butcher S."/>
            <person name="Manak J.R."/>
            <person name="Brown S.J."/>
        </authorList>
    </citation>
    <scope>GENOME REANNOTATION</scope>
    <source>
        <strain evidence="2 3">Georgia GA2</strain>
    </source>
</reference>
<feature type="signal peptide" evidence="1">
    <location>
        <begin position="1"/>
        <end position="16"/>
    </location>
</feature>